<name>A0A5B0P147_PUCGR</name>
<protein>
    <submittedName>
        <fullName evidence="3">Uncharacterized protein</fullName>
    </submittedName>
</protein>
<dbReference type="Proteomes" id="UP000324748">
    <property type="component" value="Unassembled WGS sequence"/>
</dbReference>
<dbReference type="AlphaFoldDB" id="A0A5B0P147"/>
<evidence type="ECO:0000256" key="1">
    <source>
        <dbReference type="SAM" id="MobiDB-lite"/>
    </source>
</evidence>
<reference evidence="4 5" key="1">
    <citation type="submission" date="2019-05" db="EMBL/GenBank/DDBJ databases">
        <title>Emergence of the Ug99 lineage of the wheat stem rust pathogen through somatic hybridization.</title>
        <authorList>
            <person name="Li F."/>
            <person name="Upadhyaya N.M."/>
            <person name="Sperschneider J."/>
            <person name="Matny O."/>
            <person name="Nguyen-Phuc H."/>
            <person name="Mago R."/>
            <person name="Raley C."/>
            <person name="Miller M.E."/>
            <person name="Silverstein K.A.T."/>
            <person name="Henningsen E."/>
            <person name="Hirsch C.D."/>
            <person name="Visser B."/>
            <person name="Pretorius Z.A."/>
            <person name="Steffenson B.J."/>
            <person name="Schwessinger B."/>
            <person name="Dodds P.N."/>
            <person name="Figueroa M."/>
        </authorList>
    </citation>
    <scope>NUCLEOTIDE SEQUENCE [LARGE SCALE GENOMIC DNA]</scope>
    <source>
        <strain evidence="2">21-0</strain>
        <strain evidence="3 5">Ug99</strain>
    </source>
</reference>
<feature type="compositionally biased region" description="Gly residues" evidence="1">
    <location>
        <begin position="97"/>
        <end position="109"/>
    </location>
</feature>
<evidence type="ECO:0000313" key="5">
    <source>
        <dbReference type="Proteomes" id="UP000325313"/>
    </source>
</evidence>
<accession>A0A5B0P147</accession>
<comment type="caution">
    <text evidence="3">The sequence shown here is derived from an EMBL/GenBank/DDBJ whole genome shotgun (WGS) entry which is preliminary data.</text>
</comment>
<gene>
    <name evidence="2" type="ORF">PGT21_011269</name>
    <name evidence="3" type="ORF">PGTUg99_029480</name>
</gene>
<organism evidence="3 5">
    <name type="scientific">Puccinia graminis f. sp. tritici</name>
    <dbReference type="NCBI Taxonomy" id="56615"/>
    <lineage>
        <taxon>Eukaryota</taxon>
        <taxon>Fungi</taxon>
        <taxon>Dikarya</taxon>
        <taxon>Basidiomycota</taxon>
        <taxon>Pucciniomycotina</taxon>
        <taxon>Pucciniomycetes</taxon>
        <taxon>Pucciniales</taxon>
        <taxon>Pucciniaceae</taxon>
        <taxon>Puccinia</taxon>
    </lineage>
</organism>
<sequence>MLSAPLSTSNLFDQLPHSHLLTSVPTTRKSYLLQLPALILLRKMQFAYLFGFLMVALIQTHCQADQVDHDAFYCKYKDKSQGFCLFSNSGEHLGSNTGSGGDTGPGGNRSSGRTRKVQLIKASPEGQGFSCDAAKLDEVNVHKEKPQCCYPTLKKDNIAFQMRFDDFRTSCTKPSATSDTIPL</sequence>
<dbReference type="EMBL" id="VSWC01000080">
    <property type="protein sequence ID" value="KAA1092690.1"/>
    <property type="molecule type" value="Genomic_DNA"/>
</dbReference>
<evidence type="ECO:0000313" key="4">
    <source>
        <dbReference type="Proteomes" id="UP000324748"/>
    </source>
</evidence>
<evidence type="ECO:0000313" key="2">
    <source>
        <dbReference type="EMBL" id="KAA1092690.1"/>
    </source>
</evidence>
<keyword evidence="4" id="KW-1185">Reference proteome</keyword>
<proteinExistence type="predicted"/>
<feature type="region of interest" description="Disordered" evidence="1">
    <location>
        <begin position="95"/>
        <end position="115"/>
    </location>
</feature>
<dbReference type="Proteomes" id="UP000325313">
    <property type="component" value="Unassembled WGS sequence"/>
</dbReference>
<dbReference type="OrthoDB" id="2509920at2759"/>
<dbReference type="EMBL" id="VDEP01000373">
    <property type="protein sequence ID" value="KAA1093788.1"/>
    <property type="molecule type" value="Genomic_DNA"/>
</dbReference>
<evidence type="ECO:0000313" key="3">
    <source>
        <dbReference type="EMBL" id="KAA1093788.1"/>
    </source>
</evidence>